<dbReference type="PROSITE" id="PS51079">
    <property type="entry name" value="MBT"/>
    <property type="match status" value="2"/>
</dbReference>
<feature type="repeat" description="MBT" evidence="2">
    <location>
        <begin position="228"/>
        <end position="300"/>
    </location>
</feature>
<evidence type="ECO:0000256" key="3">
    <source>
        <dbReference type="SAM" id="MobiDB-lite"/>
    </source>
</evidence>
<dbReference type="Gene3D" id="2.30.30.140">
    <property type="match status" value="2"/>
</dbReference>
<dbReference type="AlphaFoldDB" id="A0A7T8KIM1"/>
<dbReference type="SMART" id="SM00561">
    <property type="entry name" value="MBT"/>
    <property type="match status" value="2"/>
</dbReference>
<evidence type="ECO:0000313" key="4">
    <source>
        <dbReference type="EMBL" id="QQP56607.1"/>
    </source>
</evidence>
<dbReference type="GO" id="GO:0045892">
    <property type="term" value="P:negative regulation of DNA-templated transcription"/>
    <property type="evidence" value="ECO:0007669"/>
    <property type="project" value="TreeGrafter"/>
</dbReference>
<protein>
    <submittedName>
        <fullName evidence="4">Polycomb protein SCMH1like</fullName>
    </submittedName>
</protein>
<feature type="compositionally biased region" description="Low complexity" evidence="3">
    <location>
        <begin position="85"/>
        <end position="109"/>
    </location>
</feature>
<feature type="region of interest" description="Disordered" evidence="3">
    <location>
        <begin position="76"/>
        <end position="120"/>
    </location>
</feature>
<dbReference type="GO" id="GO:0005634">
    <property type="term" value="C:nucleus"/>
    <property type="evidence" value="ECO:0007669"/>
    <property type="project" value="InterPro"/>
</dbReference>
<dbReference type="PANTHER" id="PTHR12247:SF132">
    <property type="entry name" value="POLYCOMB PROTEIN SCM"/>
    <property type="match status" value="1"/>
</dbReference>
<name>A0A7T8KIM1_CALRO</name>
<feature type="repeat" description="MBT" evidence="2">
    <location>
        <begin position="123"/>
        <end position="220"/>
    </location>
</feature>
<proteinExistence type="predicted"/>
<evidence type="ECO:0000256" key="2">
    <source>
        <dbReference type="PROSITE-ProRule" id="PRU00459"/>
    </source>
</evidence>
<dbReference type="InterPro" id="IPR004092">
    <property type="entry name" value="Mbt"/>
</dbReference>
<dbReference type="GO" id="GO:0042393">
    <property type="term" value="F:histone binding"/>
    <property type="evidence" value="ECO:0007669"/>
    <property type="project" value="TreeGrafter"/>
</dbReference>
<keyword evidence="1" id="KW-0677">Repeat</keyword>
<feature type="compositionally biased region" description="Polar residues" evidence="3">
    <location>
        <begin position="111"/>
        <end position="120"/>
    </location>
</feature>
<feature type="compositionally biased region" description="Low complexity" evidence="3">
    <location>
        <begin position="21"/>
        <end position="41"/>
    </location>
</feature>
<organism evidence="4 5">
    <name type="scientific">Caligus rogercresseyi</name>
    <name type="common">Sea louse</name>
    <dbReference type="NCBI Taxonomy" id="217165"/>
    <lineage>
        <taxon>Eukaryota</taxon>
        <taxon>Metazoa</taxon>
        <taxon>Ecdysozoa</taxon>
        <taxon>Arthropoda</taxon>
        <taxon>Crustacea</taxon>
        <taxon>Multicrustacea</taxon>
        <taxon>Hexanauplia</taxon>
        <taxon>Copepoda</taxon>
        <taxon>Siphonostomatoida</taxon>
        <taxon>Caligidae</taxon>
        <taxon>Caligus</taxon>
    </lineage>
</organism>
<dbReference type="EMBL" id="CP045890">
    <property type="protein sequence ID" value="QQP56607.1"/>
    <property type="molecule type" value="Genomic_DNA"/>
</dbReference>
<feature type="compositionally biased region" description="Gly residues" evidence="3">
    <location>
        <begin position="9"/>
        <end position="20"/>
    </location>
</feature>
<dbReference type="SUPFAM" id="SSF63748">
    <property type="entry name" value="Tudor/PWWP/MBT"/>
    <property type="match status" value="2"/>
</dbReference>
<dbReference type="Proteomes" id="UP000595437">
    <property type="component" value="Chromosome 1"/>
</dbReference>
<dbReference type="OrthoDB" id="5912862at2759"/>
<gene>
    <name evidence="4" type="ORF">FKW44_001323</name>
</gene>
<evidence type="ECO:0000313" key="5">
    <source>
        <dbReference type="Proteomes" id="UP000595437"/>
    </source>
</evidence>
<keyword evidence="5" id="KW-1185">Reference proteome</keyword>
<dbReference type="InterPro" id="IPR050548">
    <property type="entry name" value="PcG_chromatin_remod_factors"/>
</dbReference>
<accession>A0A7T8KIM1</accession>
<reference evidence="5" key="1">
    <citation type="submission" date="2021-01" db="EMBL/GenBank/DDBJ databases">
        <title>Caligus Genome Assembly.</title>
        <authorList>
            <person name="Gallardo-Escarate C."/>
        </authorList>
    </citation>
    <scope>NUCLEOTIDE SEQUENCE [LARGE SCALE GENOMIC DNA]</scope>
</reference>
<dbReference type="Pfam" id="PF02820">
    <property type="entry name" value="MBT"/>
    <property type="match status" value="2"/>
</dbReference>
<feature type="region of interest" description="Disordered" evidence="3">
    <location>
        <begin position="1"/>
        <end position="44"/>
    </location>
</feature>
<evidence type="ECO:0000256" key="1">
    <source>
        <dbReference type="ARBA" id="ARBA00022737"/>
    </source>
</evidence>
<sequence>MSNGLSCGSSGGSSLVGGGSLPVSPSTNTSSSSSGSGSGTPCQHCKESAKVLKYVLPTAEGKLEFCSEPCLTGHRKAKKHQGITPNGDSPGGPNNNGASSSSSHSQHPSTGVEQSSPDTDASFSWKEYLQESGSVPAPASCFRQSLVPPSNEFSINAKVEALDPRSQSTCIATVVGLSGARVRLRLDGSDSKNDFWLLVDSGDLNEMGTCEKNGNMLQPPIGFTLNATNWPKFLVKTLNGAVIAPSKCFIKEPVRPRRNYFQKGMKLEAVDRKNPALICPATVSEVDGKELNQEKVEWFL</sequence>
<dbReference type="PANTHER" id="PTHR12247">
    <property type="entry name" value="POLYCOMB GROUP PROTEIN"/>
    <property type="match status" value="1"/>
</dbReference>
<dbReference type="GO" id="GO:0003682">
    <property type="term" value="F:chromatin binding"/>
    <property type="evidence" value="ECO:0007669"/>
    <property type="project" value="TreeGrafter"/>
</dbReference>